<comment type="similarity">
    <text evidence="1">Belongs to the glycosyltransferase 90 family.</text>
</comment>
<evidence type="ECO:0000256" key="2">
    <source>
        <dbReference type="ARBA" id="ARBA00022679"/>
    </source>
</evidence>
<dbReference type="Proteomes" id="UP000663827">
    <property type="component" value="Unassembled WGS sequence"/>
</dbReference>
<dbReference type="InterPro" id="IPR006598">
    <property type="entry name" value="CAP10"/>
</dbReference>
<dbReference type="PANTHER" id="PTHR12203:SF35">
    <property type="entry name" value="PROTEIN O-GLUCOSYLTRANSFERASE 1"/>
    <property type="match status" value="1"/>
</dbReference>
<accession>A0A8H3E0Z2</accession>
<dbReference type="EMBL" id="CAJNJQ010001755">
    <property type="protein sequence ID" value="CAE7148299.1"/>
    <property type="molecule type" value="Genomic_DNA"/>
</dbReference>
<feature type="domain" description="Glycosyl transferase CAP10" evidence="5">
    <location>
        <begin position="323"/>
        <end position="624"/>
    </location>
</feature>
<feature type="compositionally biased region" description="Polar residues" evidence="3">
    <location>
        <begin position="298"/>
        <end position="310"/>
    </location>
</feature>
<dbReference type="Pfam" id="PF05686">
    <property type="entry name" value="Glyco_transf_90"/>
    <property type="match status" value="1"/>
</dbReference>
<evidence type="ECO:0000313" key="6">
    <source>
        <dbReference type="EMBL" id="CAE7148299.1"/>
    </source>
</evidence>
<comment type="caution">
    <text evidence="6">The sequence shown here is derived from an EMBL/GenBank/DDBJ whole genome shotgun (WGS) entry which is preliminary data.</text>
</comment>
<evidence type="ECO:0000256" key="4">
    <source>
        <dbReference type="SAM" id="Phobius"/>
    </source>
</evidence>
<evidence type="ECO:0000259" key="5">
    <source>
        <dbReference type="SMART" id="SM00672"/>
    </source>
</evidence>
<gene>
    <name evidence="6" type="ORF">RDB_LOCUS85846</name>
</gene>
<evidence type="ECO:0000313" key="7">
    <source>
        <dbReference type="Proteomes" id="UP000663827"/>
    </source>
</evidence>
<keyword evidence="4" id="KW-0812">Transmembrane</keyword>
<keyword evidence="4" id="KW-1133">Transmembrane helix</keyword>
<keyword evidence="2" id="KW-0808">Transferase</keyword>
<keyword evidence="4" id="KW-0472">Membrane</keyword>
<name>A0A8H3E0Z2_9AGAM</name>
<organism evidence="6 7">
    <name type="scientific">Rhizoctonia solani</name>
    <dbReference type="NCBI Taxonomy" id="456999"/>
    <lineage>
        <taxon>Eukaryota</taxon>
        <taxon>Fungi</taxon>
        <taxon>Dikarya</taxon>
        <taxon>Basidiomycota</taxon>
        <taxon>Agaricomycotina</taxon>
        <taxon>Agaricomycetes</taxon>
        <taxon>Cantharellales</taxon>
        <taxon>Ceratobasidiaceae</taxon>
        <taxon>Rhizoctonia</taxon>
    </lineage>
</organism>
<sequence length="661" mass="75159">MGDSSLADQLRRFRIPLGVLTLFIFSGILLKSQPHLQPNIQVPNIPVEKWTTQIKALLTSSPATPIEHPIPKLMLAAHRKYKGMMNRQSTTLEEAVKEYERRYGRPPPRGFDEWFEFVKENGCKIVDEYDGMVKDFEPFWQLEGVEFRRRAEQVGELASIDLVRIRNGNAKIVNVERGNHGSEVSARAQGFAQMVEKYQHKLPDMTLAINARSEGRVLVPWVHLEYPNSTNQDSSIGLAAMLGGADAGAVDKDAHLVPDWRGIGSVWEAFRQTCPPGTESRRLFHSVQGHGSRPSAFSRAQVQLESNPTSEDNEDPYQGAGSDFSFVRVTQEGFDYCAHPSAHTRSGHFFSDWRTIPALYPVLSPAKAPGFSDLVIPSHYYYASTKRYTYGYDSINTVVKDIDDMEHPWDRKVDKIFWRGATTGGGSSPPGFMAQYQRHRFVRMASSESEHNRTVVYAHPSKPNEYFAHKVPHQELNRHMIDAAFTKAVGCMHYPTGCAGMMKEMRFTEPVVLGEHWKYRYLLDLDGQSYSARFFAFLASQSAVIKATVYREFWSDWMVPWVHYIPLSGGYDELYNIHAFFSPPSANMSAIAKSDSSNSTDTVSKEPNEGDVLLKKIAQAGRTWKKTNGRRVDMEAYVYRLCLEYARLWADDREEWSFKMP</sequence>
<dbReference type="SMART" id="SM00672">
    <property type="entry name" value="CAP10"/>
    <property type="match status" value="1"/>
</dbReference>
<feature type="transmembrane region" description="Helical" evidence="4">
    <location>
        <begin position="12"/>
        <end position="30"/>
    </location>
</feature>
<dbReference type="PANTHER" id="PTHR12203">
    <property type="entry name" value="KDEL LYS-ASP-GLU-LEU CONTAINING - RELATED"/>
    <property type="match status" value="1"/>
</dbReference>
<reference evidence="6" key="1">
    <citation type="submission" date="2021-01" db="EMBL/GenBank/DDBJ databases">
        <authorList>
            <person name="Kaushik A."/>
        </authorList>
    </citation>
    <scope>NUCLEOTIDE SEQUENCE</scope>
    <source>
        <strain evidence="6">AG5</strain>
    </source>
</reference>
<evidence type="ECO:0000256" key="3">
    <source>
        <dbReference type="SAM" id="MobiDB-lite"/>
    </source>
</evidence>
<dbReference type="InterPro" id="IPR051091">
    <property type="entry name" value="O-Glucosyltr/Glycosyltrsf_90"/>
</dbReference>
<feature type="region of interest" description="Disordered" evidence="3">
    <location>
        <begin position="286"/>
        <end position="318"/>
    </location>
</feature>
<proteinExistence type="inferred from homology"/>
<dbReference type="GO" id="GO:0016740">
    <property type="term" value="F:transferase activity"/>
    <property type="evidence" value="ECO:0007669"/>
    <property type="project" value="UniProtKB-KW"/>
</dbReference>
<evidence type="ECO:0000256" key="1">
    <source>
        <dbReference type="ARBA" id="ARBA00010118"/>
    </source>
</evidence>
<dbReference type="AlphaFoldDB" id="A0A8H3E0Z2"/>
<protein>
    <recommendedName>
        <fullName evidence="5">Glycosyl transferase CAP10 domain-containing protein</fullName>
    </recommendedName>
</protein>